<dbReference type="PATRIC" id="fig|1144316.3.peg.974"/>
<accession>J2K254</accession>
<organism evidence="2 3">
    <name type="scientific">Chryseobacterium populi</name>
    <dbReference type="NCBI Taxonomy" id="1144316"/>
    <lineage>
        <taxon>Bacteria</taxon>
        <taxon>Pseudomonadati</taxon>
        <taxon>Bacteroidota</taxon>
        <taxon>Flavobacteriia</taxon>
        <taxon>Flavobacteriales</taxon>
        <taxon>Weeksellaceae</taxon>
        <taxon>Chryseobacterium group</taxon>
        <taxon>Chryseobacterium</taxon>
    </lineage>
</organism>
<evidence type="ECO:0000313" key="3">
    <source>
        <dbReference type="Proteomes" id="UP000007509"/>
    </source>
</evidence>
<dbReference type="AlphaFoldDB" id="J2K254"/>
<comment type="caution">
    <text evidence="2">The sequence shown here is derived from an EMBL/GenBank/DDBJ whole genome shotgun (WGS) entry which is preliminary data.</text>
</comment>
<dbReference type="Proteomes" id="UP000007509">
    <property type="component" value="Unassembled WGS sequence"/>
</dbReference>
<feature type="region of interest" description="Disordered" evidence="1">
    <location>
        <begin position="230"/>
        <end position="256"/>
    </location>
</feature>
<proteinExistence type="predicted"/>
<evidence type="ECO:0000256" key="1">
    <source>
        <dbReference type="SAM" id="MobiDB-lite"/>
    </source>
</evidence>
<reference evidence="2 3" key="1">
    <citation type="journal article" date="2012" name="J. Bacteriol.">
        <title>Twenty-one genome sequences from Pseudomonas species and 19 genome sequences from diverse bacteria isolated from the rhizosphere and endosphere of Populus deltoides.</title>
        <authorList>
            <person name="Brown S.D."/>
            <person name="Utturkar S.M."/>
            <person name="Klingeman D.M."/>
            <person name="Johnson C.M."/>
            <person name="Martin S.L."/>
            <person name="Land M.L."/>
            <person name="Lu T.Y."/>
            <person name="Schadt C.W."/>
            <person name="Doktycz M.J."/>
            <person name="Pelletier D.A."/>
        </authorList>
    </citation>
    <scope>NUCLEOTIDE SEQUENCE [LARGE SCALE GENOMIC DNA]</scope>
    <source>
        <strain evidence="2 3">CF314</strain>
    </source>
</reference>
<dbReference type="EMBL" id="AKJY01000014">
    <property type="protein sequence ID" value="EJL74230.1"/>
    <property type="molecule type" value="Genomic_DNA"/>
</dbReference>
<keyword evidence="3" id="KW-1185">Reference proteome</keyword>
<sequence>MSKKGVSKISGNTTPKVGEKTTYTITDWYSGTPKEKRNPALVTWELFKKRSNGRFTTTSIKKTGDGSFTFGEVAQKHTYRLEAYLYEPEGQGSSIIEINPQPVEIPKINKVELFYVDDSKGTVFSYMEKLVAKAQCVNLAGEKLTFTLWEDDAKGDGHNAGNLFIDKKEATVGKSGVATAEFALTKALMQKAMSGETDQKELEFYVTVEYYKNKKHATDNVDVKNPEYKAPAVQSKPTVPPKAKGSPAIQKPASKKEEKGIIDKAVEWWNELWDFEESKGTVKPSQKPTQQKPGGRTVSIVQGQSTTIQTSCLCKELYKDLIWGGKVSCEFRKKVVKIAQSLGLPQQNYEGANWLMAVMALETGRGFDPTAGTFKSNQDDNREGGYVGLIQFGKGASIDLGVKRTGLIKMTAEKQLDYVEKHFLQKRFQGKLKTKTDLYLAVNYPKACGHGTERDYVVYDSTKAAYDDNPMFKREADEYWIDKKGKKRYYEGREGKSYVWEFEEAINDFYNEGKSVKATTFTCQNVQASKATAKDIVTYHIYNDGRIEKHIPKVVKEEYKKKYKYIYHDKDGGLHEMGTYDIIPTQMVRGKKGTLINLINFDKVTKTYKKGTYQYTFNVDSPRKYVNEKTLASLFGAMLEVNYNDISCNGFSHSDGSSRPSVSHINGNNGDFKYLRKDKKLMFGDGTSLDISANPDMLDDVRQNKWNDALNRFGWKSMLGWTYRRNGKVNYLHHLPKNTANHHHHLHLQGYSPNFKEIKE</sequence>
<protein>
    <submittedName>
        <fullName evidence="2">Uncharacterized protein</fullName>
    </submittedName>
</protein>
<gene>
    <name evidence="2" type="ORF">PMI13_00963</name>
</gene>
<name>J2K254_9FLAO</name>
<evidence type="ECO:0000313" key="2">
    <source>
        <dbReference type="EMBL" id="EJL74230.1"/>
    </source>
</evidence>
<dbReference type="RefSeq" id="WP_007841195.1">
    <property type="nucleotide sequence ID" value="NZ_AKJY01000014.1"/>
</dbReference>